<keyword evidence="8 12" id="KW-1133">Transmembrane helix</keyword>
<evidence type="ECO:0000256" key="7">
    <source>
        <dbReference type="ARBA" id="ARBA00022737"/>
    </source>
</evidence>
<keyword evidence="7" id="KW-0677">Repeat</keyword>
<keyword evidence="4" id="KW-0433">Leucine-rich repeat</keyword>
<comment type="similarity">
    <text evidence="2">Belongs to the RLP family.</text>
</comment>
<dbReference type="GO" id="GO:0005886">
    <property type="term" value="C:plasma membrane"/>
    <property type="evidence" value="ECO:0007669"/>
    <property type="project" value="UniProtKB-SubCell"/>
</dbReference>
<dbReference type="OrthoDB" id="676979at2759"/>
<evidence type="ECO:0000256" key="1">
    <source>
        <dbReference type="ARBA" id="ARBA00004251"/>
    </source>
</evidence>
<keyword evidence="11" id="KW-0325">Glycoprotein</keyword>
<evidence type="ECO:0000256" key="12">
    <source>
        <dbReference type="SAM" id="Phobius"/>
    </source>
</evidence>
<keyword evidence="5 12" id="KW-0812">Transmembrane</keyword>
<evidence type="ECO:0000313" key="15">
    <source>
        <dbReference type="Proteomes" id="UP000237105"/>
    </source>
</evidence>
<dbReference type="AlphaFoldDB" id="A0A2P5E5B9"/>
<evidence type="ECO:0000256" key="5">
    <source>
        <dbReference type="ARBA" id="ARBA00022692"/>
    </source>
</evidence>
<organism evidence="14 15">
    <name type="scientific">Parasponia andersonii</name>
    <name type="common">Sponia andersonii</name>
    <dbReference type="NCBI Taxonomy" id="3476"/>
    <lineage>
        <taxon>Eukaryota</taxon>
        <taxon>Viridiplantae</taxon>
        <taxon>Streptophyta</taxon>
        <taxon>Embryophyta</taxon>
        <taxon>Tracheophyta</taxon>
        <taxon>Spermatophyta</taxon>
        <taxon>Magnoliopsida</taxon>
        <taxon>eudicotyledons</taxon>
        <taxon>Gunneridae</taxon>
        <taxon>Pentapetalae</taxon>
        <taxon>rosids</taxon>
        <taxon>fabids</taxon>
        <taxon>Rosales</taxon>
        <taxon>Cannabaceae</taxon>
        <taxon>Parasponia</taxon>
    </lineage>
</organism>
<feature type="domain" description="Disease resistance R13L4/SHOC-2-like LRR" evidence="13">
    <location>
        <begin position="267"/>
        <end position="367"/>
    </location>
</feature>
<protein>
    <submittedName>
        <fullName evidence="14">LRR domain containing protein</fullName>
    </submittedName>
</protein>
<dbReference type="InterPro" id="IPR032675">
    <property type="entry name" value="LRR_dom_sf"/>
</dbReference>
<dbReference type="InterPro" id="IPR046956">
    <property type="entry name" value="RLP23-like"/>
</dbReference>
<dbReference type="Pfam" id="PF00560">
    <property type="entry name" value="LRR_1"/>
    <property type="match status" value="5"/>
</dbReference>
<dbReference type="SMART" id="SM00365">
    <property type="entry name" value="LRR_SD22"/>
    <property type="match status" value="6"/>
</dbReference>
<comment type="caution">
    <text evidence="14">The sequence shown here is derived from an EMBL/GenBank/DDBJ whole genome shotgun (WGS) entry which is preliminary data.</text>
</comment>
<reference evidence="15" key="1">
    <citation type="submission" date="2016-06" db="EMBL/GenBank/DDBJ databases">
        <title>Parallel loss of symbiosis genes in relatives of nitrogen-fixing non-legume Parasponia.</title>
        <authorList>
            <person name="Van Velzen R."/>
            <person name="Holmer R."/>
            <person name="Bu F."/>
            <person name="Rutten L."/>
            <person name="Van Zeijl A."/>
            <person name="Liu W."/>
            <person name="Santuari L."/>
            <person name="Cao Q."/>
            <person name="Sharma T."/>
            <person name="Shen D."/>
            <person name="Roswanjaya Y."/>
            <person name="Wardhani T."/>
            <person name="Kalhor M.S."/>
            <person name="Jansen J."/>
            <person name="Van den Hoogen J."/>
            <person name="Gungor B."/>
            <person name="Hartog M."/>
            <person name="Hontelez J."/>
            <person name="Verver J."/>
            <person name="Yang W.-C."/>
            <person name="Schijlen E."/>
            <person name="Repin R."/>
            <person name="Schilthuizen M."/>
            <person name="Schranz E."/>
            <person name="Heidstra R."/>
            <person name="Miyata K."/>
            <person name="Fedorova E."/>
            <person name="Kohlen W."/>
            <person name="Bisseling T."/>
            <person name="Smit S."/>
            <person name="Geurts R."/>
        </authorList>
    </citation>
    <scope>NUCLEOTIDE SEQUENCE [LARGE SCALE GENOMIC DNA]</scope>
    <source>
        <strain evidence="15">cv. WU1-14</strain>
    </source>
</reference>
<dbReference type="InterPro" id="IPR001611">
    <property type="entry name" value="Leu-rich_rpt"/>
</dbReference>
<evidence type="ECO:0000313" key="14">
    <source>
        <dbReference type="EMBL" id="PON80737.1"/>
    </source>
</evidence>
<dbReference type="FunFam" id="3.80.10.10:FF:000041">
    <property type="entry name" value="LRR receptor-like serine/threonine-protein kinase ERECTA"/>
    <property type="match status" value="2"/>
</dbReference>
<dbReference type="PANTHER" id="PTHR48061:SF12">
    <property type="entry name" value="DISEASE RESISTANCE LIKE PROTEIN"/>
    <property type="match status" value="1"/>
</dbReference>
<evidence type="ECO:0000256" key="10">
    <source>
        <dbReference type="ARBA" id="ARBA00023170"/>
    </source>
</evidence>
<keyword evidence="9 12" id="KW-0472">Membrane</keyword>
<dbReference type="FunFam" id="3.80.10.10:FF:000213">
    <property type="entry name" value="Tyrosine-sulfated glycopeptide receptor 1"/>
    <property type="match status" value="1"/>
</dbReference>
<accession>A0A2P5E5B9</accession>
<dbReference type="Pfam" id="PF13855">
    <property type="entry name" value="LRR_8"/>
    <property type="match status" value="2"/>
</dbReference>
<evidence type="ECO:0000256" key="9">
    <source>
        <dbReference type="ARBA" id="ARBA00023136"/>
    </source>
</evidence>
<evidence type="ECO:0000256" key="4">
    <source>
        <dbReference type="ARBA" id="ARBA00022614"/>
    </source>
</evidence>
<keyword evidence="3" id="KW-1003">Cell membrane</keyword>
<dbReference type="InterPro" id="IPR003591">
    <property type="entry name" value="Leu-rich_rpt_typical-subtyp"/>
</dbReference>
<evidence type="ECO:0000256" key="3">
    <source>
        <dbReference type="ARBA" id="ARBA00022475"/>
    </source>
</evidence>
<sequence>MGTKSSGSRVFDTLPITGDYLIPYYGIVNVFVYVHEFFKESFTIEKSASRDPFAYPKTAFWRLEGEKSTDCCFWDGVECEEETGHVISLDLSSSFLYGHVDSNNSLFNLVQLRRLNLADNHFNYSHIPSDNFKHLSRLTYLNLSKSHFSGQIPWEISTLSELSVLDLSFNVDMISGEKLLQIKEPNFESLIQNLTSLEQLSLSYVNILSPVPDLLANFSSLTSLLRECGLIGEFPVGIFELPNLQTLSVRFNQELKGKLPVFKQSSSLNVLKLASTSFSGDLPSSIENLQSLNELDINACNFSGVIPFSIGKLNQLTFLDLFGNRFRGQVPSSLSNLTQITYLSLSSNDFSTGNLSWVENLTKLTYLSVRESNLTGLLPSFLGNLTQLTELKLQTNQLTGPIPGSFARLTNLEVPWLHENFFSGEVNFDMFLGLKNLSALSLSDNRLSVITKPNVNGTLPNGTIAQFKLLGLDSCNLINFPDFLRRQERLDWLYLGQNQIHGLIPKWMLNTSTETLTQFVISQNFLKGFEQLPLVLPWTNLEQLTISSNKMEGPLPIPSPSTIYFDASSNYLTGEVQSSICNLRSLQGLDLSSNRLSGELPQCLGNFSNSLSFLRLSGNSLNGSIPQTFLNRSQLMVVDLSDNKFQGQLPRSLANCTMLKYLVLENNQLTDVFPYWLGALPELQILVLRSNGFHGVIGEPHSNSEFPKLRIIDISYNSFAGKLPYEYIKSWKAMEFRSIVEESKYLNANKSIGGMSLNYNFKLTITTKGVDRYYEKIQDVLAVVDLSSNKFEGEVPTVLGNLKGLHSLDLSKNKLTGGIPTSLGNLKELESLDLSQNKLSGGIPQELTRLTFLQYFNVSHNCLTGPIPQENQLGRFESTSYEGNLGLCGIPLQNKCGNFEASEPSLSSALEEESGPFFQFGWKVVVIGYGCGFVVGLFIGQIVIAKDARWKLISTK</sequence>
<dbReference type="Pfam" id="PF23598">
    <property type="entry name" value="LRR_14"/>
    <property type="match status" value="1"/>
</dbReference>
<keyword evidence="6" id="KW-0732">Signal</keyword>
<evidence type="ECO:0000256" key="8">
    <source>
        <dbReference type="ARBA" id="ARBA00022989"/>
    </source>
</evidence>
<dbReference type="Gene3D" id="3.80.10.10">
    <property type="entry name" value="Ribonuclease Inhibitor"/>
    <property type="match status" value="3"/>
</dbReference>
<dbReference type="PANTHER" id="PTHR48061">
    <property type="entry name" value="LEUCINE-RICH REPEAT RECEPTOR PROTEIN KINASE EMS1-LIKE-RELATED"/>
    <property type="match status" value="1"/>
</dbReference>
<keyword evidence="10" id="KW-0675">Receptor</keyword>
<proteinExistence type="inferred from homology"/>
<dbReference type="Proteomes" id="UP000237105">
    <property type="component" value="Unassembled WGS sequence"/>
</dbReference>
<evidence type="ECO:0000256" key="11">
    <source>
        <dbReference type="ARBA" id="ARBA00023180"/>
    </source>
</evidence>
<dbReference type="InterPro" id="IPR055414">
    <property type="entry name" value="LRR_R13L4/SHOC2-like"/>
</dbReference>
<name>A0A2P5E5B9_PARAD</name>
<dbReference type="SUPFAM" id="SSF52058">
    <property type="entry name" value="L domain-like"/>
    <property type="match status" value="3"/>
</dbReference>
<gene>
    <name evidence="14" type="ORF">PanWU01x14_002930</name>
</gene>
<feature type="transmembrane region" description="Helical" evidence="12">
    <location>
        <begin position="920"/>
        <end position="944"/>
    </location>
</feature>
<evidence type="ECO:0000256" key="2">
    <source>
        <dbReference type="ARBA" id="ARBA00009592"/>
    </source>
</evidence>
<dbReference type="SMART" id="SM00369">
    <property type="entry name" value="LRR_TYP"/>
    <property type="match status" value="8"/>
</dbReference>
<keyword evidence="15" id="KW-1185">Reference proteome</keyword>
<comment type="subcellular location">
    <subcellularLocation>
        <location evidence="1">Cell membrane</location>
        <topology evidence="1">Single-pass type I membrane protein</topology>
    </subcellularLocation>
</comment>
<dbReference type="EMBL" id="JXTB01000001">
    <property type="protein sequence ID" value="PON80737.1"/>
    <property type="molecule type" value="Genomic_DNA"/>
</dbReference>
<evidence type="ECO:0000259" key="13">
    <source>
        <dbReference type="Pfam" id="PF23598"/>
    </source>
</evidence>
<dbReference type="PRINTS" id="PR00019">
    <property type="entry name" value="LEURICHRPT"/>
</dbReference>
<evidence type="ECO:0000256" key="6">
    <source>
        <dbReference type="ARBA" id="ARBA00022729"/>
    </source>
</evidence>